<feature type="region of interest" description="Disordered" evidence="2">
    <location>
        <begin position="273"/>
        <end position="339"/>
    </location>
</feature>
<dbReference type="GO" id="GO:0005634">
    <property type="term" value="C:nucleus"/>
    <property type="evidence" value="ECO:0007669"/>
    <property type="project" value="TreeGrafter"/>
</dbReference>
<dbReference type="Pfam" id="PF13300">
    <property type="entry name" value="DUF4078"/>
    <property type="match status" value="1"/>
</dbReference>
<feature type="region of interest" description="Disordered" evidence="2">
    <location>
        <begin position="130"/>
        <end position="191"/>
    </location>
</feature>
<keyword evidence="1" id="KW-0175">Coiled coil</keyword>
<dbReference type="InParanoid" id="A0A136IMX4"/>
<dbReference type="PANTHER" id="PTHR15885:SF1">
    <property type="entry name" value="COILED-COIL DOMAIN-CONTAINING PROTEIN 174"/>
    <property type="match status" value="1"/>
</dbReference>
<sequence>MPQDPNLYGQRPAKRQKHNAALSSSLAFTSQMSSLLSAPAASSSGRPRPSKTKDSLFNVKVKRKAGTNNNEDHDRGASEKIRIKDTIGTEEEKQDFMRAKRKMEEKARLYAAMKRGDYIPAENEAAPLVDFDRKWAQKHDENPGNADSSSGSDNESDNGYADASEMVEYTDEYGRSRQATRAQLSRMQRQSARSAMAAADLEAMAGRPVKVPENVIYGDAIQSAAFNPDDKTYDKMESLAAKRDRTPTPPPDAHFDGHAEIRNKGVGFYHFSQDQDARKKAQENLAAERETTERIRKEREAAKEERRKLIEERRAQIGKKRAEKQAENFLDGLTGDGAS</sequence>
<feature type="compositionally biased region" description="Basic and acidic residues" evidence="2">
    <location>
        <begin position="273"/>
        <end position="315"/>
    </location>
</feature>
<dbReference type="PANTHER" id="PTHR15885">
    <property type="entry name" value="COILED-COIL DOMAIN-CONTAINING PROTEIN 174"/>
    <property type="match status" value="1"/>
</dbReference>
<dbReference type="STRING" id="196109.A0A136IMX4"/>
<dbReference type="AlphaFoldDB" id="A0A136IMX4"/>
<feature type="compositionally biased region" description="Low complexity" evidence="2">
    <location>
        <begin position="182"/>
        <end position="191"/>
    </location>
</feature>
<dbReference type="InterPro" id="IPR025066">
    <property type="entry name" value="CCDC174-like"/>
</dbReference>
<evidence type="ECO:0000256" key="2">
    <source>
        <dbReference type="SAM" id="MobiDB-lite"/>
    </source>
</evidence>
<organism evidence="3 4">
    <name type="scientific">Microdochium bolleyi</name>
    <dbReference type="NCBI Taxonomy" id="196109"/>
    <lineage>
        <taxon>Eukaryota</taxon>
        <taxon>Fungi</taxon>
        <taxon>Dikarya</taxon>
        <taxon>Ascomycota</taxon>
        <taxon>Pezizomycotina</taxon>
        <taxon>Sordariomycetes</taxon>
        <taxon>Xylariomycetidae</taxon>
        <taxon>Xylariales</taxon>
        <taxon>Microdochiaceae</taxon>
        <taxon>Microdochium</taxon>
    </lineage>
</organism>
<dbReference type="OrthoDB" id="333551at2759"/>
<feature type="compositionally biased region" description="Low complexity" evidence="2">
    <location>
        <begin position="33"/>
        <end position="47"/>
    </location>
</feature>
<gene>
    <name evidence="3" type="ORF">Micbo1qcDRAFT_237025</name>
</gene>
<dbReference type="EMBL" id="KQ964269">
    <property type="protein sequence ID" value="KXJ86305.1"/>
    <property type="molecule type" value="Genomic_DNA"/>
</dbReference>
<feature type="region of interest" description="Disordered" evidence="2">
    <location>
        <begin position="1"/>
        <end position="99"/>
    </location>
</feature>
<feature type="compositionally biased region" description="Basic and acidic residues" evidence="2">
    <location>
        <begin position="130"/>
        <end position="142"/>
    </location>
</feature>
<feature type="compositionally biased region" description="Polar residues" evidence="2">
    <location>
        <begin position="21"/>
        <end position="32"/>
    </location>
</feature>
<accession>A0A136IMX4</accession>
<evidence type="ECO:0000313" key="3">
    <source>
        <dbReference type="EMBL" id="KXJ86305.1"/>
    </source>
</evidence>
<evidence type="ECO:0000256" key="1">
    <source>
        <dbReference type="ARBA" id="ARBA00023054"/>
    </source>
</evidence>
<feature type="compositionally biased region" description="Basic and acidic residues" evidence="2">
    <location>
        <begin position="70"/>
        <end position="99"/>
    </location>
</feature>
<protein>
    <submittedName>
        <fullName evidence="3">Uncharacterized protein</fullName>
    </submittedName>
</protein>
<feature type="compositionally biased region" description="Low complexity" evidence="2">
    <location>
        <begin position="144"/>
        <end position="159"/>
    </location>
</feature>
<name>A0A136IMX4_9PEZI</name>
<reference evidence="4" key="1">
    <citation type="submission" date="2016-02" db="EMBL/GenBank/DDBJ databases">
        <title>Draft genome sequence of Microdochium bolleyi, a fungal endophyte of beachgrass.</title>
        <authorList>
            <consortium name="DOE Joint Genome Institute"/>
            <person name="David A.S."/>
            <person name="May G."/>
            <person name="Haridas S."/>
            <person name="Lim J."/>
            <person name="Wang M."/>
            <person name="Labutti K."/>
            <person name="Lipzen A."/>
            <person name="Barry K."/>
            <person name="Grigoriev I.V."/>
        </authorList>
    </citation>
    <scope>NUCLEOTIDE SEQUENCE [LARGE SCALE GENOMIC DNA]</scope>
    <source>
        <strain evidence="4">J235TASD1</strain>
    </source>
</reference>
<proteinExistence type="predicted"/>
<evidence type="ECO:0000313" key="4">
    <source>
        <dbReference type="Proteomes" id="UP000070501"/>
    </source>
</evidence>
<keyword evidence="4" id="KW-1185">Reference proteome</keyword>
<dbReference type="Proteomes" id="UP000070501">
    <property type="component" value="Unassembled WGS sequence"/>
</dbReference>